<protein>
    <submittedName>
        <fullName evidence="1">Uncharacterized protein</fullName>
    </submittedName>
</protein>
<dbReference type="AlphaFoldDB" id="A0A1X7U482"/>
<accession>A0A1X7U482</accession>
<organism evidence="1">
    <name type="scientific">Amphimedon queenslandica</name>
    <name type="common">Sponge</name>
    <dbReference type="NCBI Taxonomy" id="400682"/>
    <lineage>
        <taxon>Eukaryota</taxon>
        <taxon>Metazoa</taxon>
        <taxon>Porifera</taxon>
        <taxon>Demospongiae</taxon>
        <taxon>Heteroscleromorpha</taxon>
        <taxon>Haplosclerida</taxon>
        <taxon>Niphatidae</taxon>
        <taxon>Amphimedon</taxon>
    </lineage>
</organism>
<dbReference type="InParanoid" id="A0A1X7U482"/>
<proteinExistence type="predicted"/>
<name>A0A1X7U482_AMPQE</name>
<dbReference type="EnsemblMetazoa" id="Aqu2.1.22560_001">
    <property type="protein sequence ID" value="Aqu2.1.22560_001"/>
    <property type="gene ID" value="Aqu2.1.22560"/>
</dbReference>
<sequence>SCASLSDPKGVHSEQRIKHYPKETFIASCGNLFCRACRGRLCLKKSSVKNHLGSKKHLEGKIKWQSKEAREQDIATALKTYNSEVHPRCATLPESQGGIPFNKLDSYKELLEETGYLLTDKRFMLDLIPFVLKEEETTNKEMIKDMKLGIIFDGMRLGKTLTIVVRLISEV</sequence>
<evidence type="ECO:0000313" key="1">
    <source>
        <dbReference type="EnsemblMetazoa" id="Aqu2.1.22560_001"/>
    </source>
</evidence>
<reference evidence="1" key="1">
    <citation type="submission" date="2017-05" db="UniProtKB">
        <authorList>
            <consortium name="EnsemblMetazoa"/>
        </authorList>
    </citation>
    <scope>IDENTIFICATION</scope>
</reference>